<dbReference type="GeneID" id="93366134"/>
<dbReference type="eggNOG" id="COG0760">
    <property type="taxonomic scope" value="Bacteria"/>
</dbReference>
<evidence type="ECO:0000313" key="6">
    <source>
        <dbReference type="Proteomes" id="UP000004295"/>
    </source>
</evidence>
<dbReference type="Gene3D" id="1.10.4030.10">
    <property type="entry name" value="Porin chaperone SurA, peptide-binding domain"/>
    <property type="match status" value="1"/>
</dbReference>
<name>C3JBC4_POREA</name>
<dbReference type="InterPro" id="IPR000297">
    <property type="entry name" value="PPIase_PpiC"/>
</dbReference>
<dbReference type="RefSeq" id="WP_004334149.1">
    <property type="nucleotide sequence ID" value="NZ_ACNN01000026.1"/>
</dbReference>
<feature type="domain" description="PpiC" evidence="4">
    <location>
        <begin position="175"/>
        <end position="277"/>
    </location>
</feature>
<dbReference type="PROSITE" id="PS50198">
    <property type="entry name" value="PPIC_PPIASE_2"/>
    <property type="match status" value="2"/>
</dbReference>
<keyword evidence="1 3" id="KW-0732">Signal</keyword>
<keyword evidence="6" id="KW-1185">Reference proteome</keyword>
<dbReference type="STRING" id="553175.POREN0001_1657"/>
<keyword evidence="2" id="KW-0413">Isomerase</keyword>
<feature type="signal peptide" evidence="3">
    <location>
        <begin position="1"/>
        <end position="26"/>
    </location>
</feature>
<evidence type="ECO:0000256" key="3">
    <source>
        <dbReference type="SAM" id="SignalP"/>
    </source>
</evidence>
<comment type="caution">
    <text evidence="5">The sequence shown here is derived from an EMBL/GenBank/DDBJ whole genome shotgun (WGS) entry which is preliminary data.</text>
</comment>
<proteinExistence type="predicted"/>
<dbReference type="Proteomes" id="UP000004295">
    <property type="component" value="Unassembled WGS sequence"/>
</dbReference>
<dbReference type="SUPFAM" id="SSF109998">
    <property type="entry name" value="Triger factor/SurA peptide-binding domain-like"/>
    <property type="match status" value="1"/>
</dbReference>
<protein>
    <submittedName>
        <fullName evidence="5">PPIC-type PPIASE domain protein</fullName>
    </submittedName>
</protein>
<evidence type="ECO:0000313" key="5">
    <source>
        <dbReference type="EMBL" id="EEN82375.1"/>
    </source>
</evidence>
<dbReference type="AlphaFoldDB" id="C3JBC4"/>
<accession>C3JBC4</accession>
<dbReference type="EMBL" id="ACNN01000026">
    <property type="protein sequence ID" value="EEN82375.1"/>
    <property type="molecule type" value="Genomic_DNA"/>
</dbReference>
<dbReference type="InterPro" id="IPR050280">
    <property type="entry name" value="OMP_Chaperone_SurA"/>
</dbReference>
<dbReference type="InterPro" id="IPR027304">
    <property type="entry name" value="Trigger_fact/SurA_dom_sf"/>
</dbReference>
<organism evidence="5 6">
    <name type="scientific">Porphyromonas endodontalis (strain ATCC 35406 / DSM 24491 / JCM 8526 / CCUG 16442 / BCRC 14492 / NCTC 13058 / HG 370)</name>
    <name type="common">Bacteroides endodontalis</name>
    <dbReference type="NCBI Taxonomy" id="553175"/>
    <lineage>
        <taxon>Bacteria</taxon>
        <taxon>Pseudomonadati</taxon>
        <taxon>Bacteroidota</taxon>
        <taxon>Bacteroidia</taxon>
        <taxon>Bacteroidales</taxon>
        <taxon>Porphyromonadaceae</taxon>
        <taxon>Porphyromonas</taxon>
    </lineage>
</organism>
<dbReference type="Gene3D" id="3.10.50.40">
    <property type="match status" value="2"/>
</dbReference>
<evidence type="ECO:0000256" key="1">
    <source>
        <dbReference type="ARBA" id="ARBA00022729"/>
    </source>
</evidence>
<feature type="chain" id="PRO_5007911345" evidence="3">
    <location>
        <begin position="27"/>
        <end position="461"/>
    </location>
</feature>
<dbReference type="Pfam" id="PF00639">
    <property type="entry name" value="Rotamase"/>
    <property type="match status" value="2"/>
</dbReference>
<gene>
    <name evidence="5" type="ORF">POREN0001_1657</name>
</gene>
<dbReference type="GO" id="GO:0003755">
    <property type="term" value="F:peptidyl-prolyl cis-trans isomerase activity"/>
    <property type="evidence" value="ECO:0007669"/>
    <property type="project" value="UniProtKB-KW"/>
</dbReference>
<keyword evidence="2" id="KW-0697">Rotamase</keyword>
<feature type="domain" description="PpiC" evidence="4">
    <location>
        <begin position="280"/>
        <end position="396"/>
    </location>
</feature>
<dbReference type="InterPro" id="IPR046357">
    <property type="entry name" value="PPIase_dom_sf"/>
</dbReference>
<dbReference type="PANTHER" id="PTHR47637:SF1">
    <property type="entry name" value="CHAPERONE SURA"/>
    <property type="match status" value="1"/>
</dbReference>
<reference evidence="5 6" key="1">
    <citation type="submission" date="2009-04" db="EMBL/GenBank/DDBJ databases">
        <authorList>
            <person name="Sebastian Y."/>
            <person name="Madupu R."/>
            <person name="Durkin A.S."/>
            <person name="Torralba M."/>
            <person name="Methe B."/>
            <person name="Sutton G.G."/>
            <person name="Strausberg R.L."/>
            <person name="Nelson K.E."/>
        </authorList>
    </citation>
    <scope>NUCLEOTIDE SEQUENCE [LARGE SCALE GENOMIC DNA]</scope>
    <source>
        <strain evidence="6">ATCC 35406 / BCRC 14492 / JCM 8526 / NCTC 13058 / HG 370</strain>
    </source>
</reference>
<evidence type="ECO:0000259" key="4">
    <source>
        <dbReference type="PROSITE" id="PS50198"/>
    </source>
</evidence>
<dbReference type="PANTHER" id="PTHR47637">
    <property type="entry name" value="CHAPERONE SURA"/>
    <property type="match status" value="1"/>
</dbReference>
<sequence length="461" mass="52501">MKRLNSLRPWILAIGLSCVSMCTLLAQQVIDEVVWMVGDEAILRSDVEYQKLRLLSQGVRLDANSECALPEQLAVQMLFLNQAKIDSITVDDAMINRYVEANIQGMIAEVGSKEKLEEYFNKSLTQIREDQRRQAKSGEIVRAMQQKLVSNISVSPSEIRAYFASIPTDSLPYIPTRLEVQKIVRKPIVKLSEIDRIKQKLREYSEEVNSGKTSFSTLARLYSEDTRTALNGGEYGFVAKTSLESEFARILFDMPNNKRVSPIIQSEEGYHIVQIIEKRGDLINFRHILLRPKVADEALETEVTKLDSIAGQITSGALSFEAAVAQYSQDEETSNSEGLLVNTNYQSTYAGSSFFPLEELPQDISREVANLKVGELSRAFVMINEKGNREVLIVKLRNKHDAHRATLTEDYQTIKEMALQQKRNQELDDWVRTQQLKTFIEVAEGYRNCDFKYPGWIHDNK</sequence>
<evidence type="ECO:0000256" key="2">
    <source>
        <dbReference type="PROSITE-ProRule" id="PRU00278"/>
    </source>
</evidence>
<dbReference type="SUPFAM" id="SSF54534">
    <property type="entry name" value="FKBP-like"/>
    <property type="match status" value="2"/>
</dbReference>